<dbReference type="Gene3D" id="3.90.228.10">
    <property type="match status" value="1"/>
</dbReference>
<protein>
    <recommendedName>
        <fullName evidence="4">U2A'/phosphoprotein 32 family A C-terminal domain-containing protein</fullName>
    </recommendedName>
</protein>
<feature type="compositionally biased region" description="Polar residues" evidence="3">
    <location>
        <begin position="1488"/>
        <end position="1497"/>
    </location>
</feature>
<dbReference type="InterPro" id="IPR032675">
    <property type="entry name" value="LRR_dom_sf"/>
</dbReference>
<dbReference type="InterPro" id="IPR025875">
    <property type="entry name" value="Leu-rich_rpt_4"/>
</dbReference>
<dbReference type="Gene3D" id="3.80.10.10">
    <property type="entry name" value="Ribonuclease Inhibitor"/>
    <property type="match status" value="7"/>
</dbReference>
<feature type="domain" description="U2A'/phosphoprotein 32 family A C-terminal" evidence="4">
    <location>
        <begin position="1071"/>
        <end position="1089"/>
    </location>
</feature>
<evidence type="ECO:0000256" key="1">
    <source>
        <dbReference type="ARBA" id="ARBA00022614"/>
    </source>
</evidence>
<feature type="region of interest" description="Disordered" evidence="3">
    <location>
        <begin position="1447"/>
        <end position="1497"/>
    </location>
</feature>
<feature type="domain" description="U2A'/phosphoprotein 32 family A C-terminal" evidence="4">
    <location>
        <begin position="812"/>
        <end position="830"/>
    </location>
</feature>
<dbReference type="SUPFAM" id="SSF52075">
    <property type="entry name" value="Outer arm dynein light chain 1"/>
    <property type="match status" value="1"/>
</dbReference>
<dbReference type="SMART" id="SM00369">
    <property type="entry name" value="LRR_TYP"/>
    <property type="match status" value="14"/>
</dbReference>
<dbReference type="EMBL" id="HBGA01015968">
    <property type="protein sequence ID" value="CAD8995139.1"/>
    <property type="molecule type" value="Transcribed_RNA"/>
</dbReference>
<dbReference type="SMART" id="SM00446">
    <property type="entry name" value="LRRcap"/>
    <property type="match status" value="2"/>
</dbReference>
<name>A0A7S1HYF6_9EUGL</name>
<reference evidence="5" key="1">
    <citation type="submission" date="2021-01" db="EMBL/GenBank/DDBJ databases">
        <authorList>
            <person name="Corre E."/>
            <person name="Pelletier E."/>
            <person name="Niang G."/>
            <person name="Scheremetjew M."/>
            <person name="Finn R."/>
            <person name="Kale V."/>
            <person name="Holt S."/>
            <person name="Cochrane G."/>
            <person name="Meng A."/>
            <person name="Brown T."/>
            <person name="Cohen L."/>
        </authorList>
    </citation>
    <scope>NUCLEOTIDE SEQUENCE</scope>
    <source>
        <strain evidence="5">NIES-381</strain>
    </source>
</reference>
<evidence type="ECO:0000313" key="5">
    <source>
        <dbReference type="EMBL" id="CAD8995139.1"/>
    </source>
</evidence>
<dbReference type="SUPFAM" id="SSF52058">
    <property type="entry name" value="L domain-like"/>
    <property type="match status" value="2"/>
</dbReference>
<dbReference type="PROSITE" id="PS51450">
    <property type="entry name" value="LRR"/>
    <property type="match status" value="16"/>
</dbReference>
<sequence>MQVNGSFVEEGRAAYAEDGDVRYFCDANGVSKDDFLHKRHQVTNIELFLYDTSSLHPVAFFPGLKSLQVSCCELVEIDYLQGLTGLEQLWLNENNITHISGLDTLTQLKDLYLYTNQIKKIEGLDSLKNLEVLWLMENSITKIEGLEKLTNLKTLNLGSNLIESIGTRLDPNTALTDLNLAANRLGSFRDIPPLDRLPKLQALCFVDPHFGENPLCQLCNYQTYTLYHLNRLTMLDKMKITDEQRHLAEATFVKKKMYYNMRIKTLKRNTNNLLKKAAQFKGSKVGEIKTGVAALMKTIKALEREREEPKYLDEAGLNGVAGAVPAAEIASSTALVQSHLSSKMKLIEDIEVRFEEMTKMILSISQHSISRMMIELQTGGNIRLEEGRPTDVWFKSCVDLFKSRFFPSDYIQYGLKDVKVVKVTRIHNRNLRNRFEEHLQDIVDLSDPAYKRSLEYLFFGEDPELPGDLLKALEDGLRCASDYERLGKDAGIPLTNSASICDQARVQDLVAQGLIGPNAATISGEALTGRLLITKVFLGKCVQEKGESRPSDAPLVSRRKDAGRIRRSDYSAQTTSVYRAKAGDPKQRVWFCFEKALALPEYLLEYVYVPSVPPSRITGVHLPQDVEELHQVIGKLLPTRSEVDAVDIRSLAYDFLGFMQYCNSVANTDQDASQATKFPFLRKERRLPDLTDDVLRRVCPNQDPGKTLYLNLIGVGLKKMDSLSLLTSIRVLSLSFNELSKIDAIQDMPMLTRLDLSYNQIRRLEGLRGLPSLLKLELDNNQLHRWEDINLIKRNLTSLQDLSLSTNPLCEAKHYRHTVLRRLTSLDHLDGIAATPEDKEAASDTLTSMTNRLILEHGQVGPLLAWSTPLTPFHCKAKRLDENGAWYGPVEHATGTPAMSLIAATDAGYNLEGDRFDSILGQILELSLVDKGIRKIQNLNKLKKLRKLNLGDNEISKIEGLEFCGKIEELNIENNQIIKIECLDNLLHLRKLDIGKNKISSFEGLERLPHLSQLSVEDNEVTSLAGLSKLQNLLELYVGNNRLADVKEVNHLRAVPRLIILDMSGNPLCKDKEYRLYSIYHLKKLKVLDGVSIDGHESAKAKETFTGKMTPELLLEKVGPTVDWGAIVELSLSSCGIKELSLLEGFTGLLHLKLDHNLLPSISGLQCLSTLISLNASFNRLHHDHDLGHVGQVLAYCPRLEHLDLEANNLPSIGGLQLRNGKLQRLNLRNNEITKVDGLDALPSLTELHLDKNKLRLVDYFPDFCSRTLRVLTITDNMLKTLEGLRTLSSLQTMHLTSNRISDITELDRFDCMEQLREISISGNAVGRKNGFRFTLLSKLPSLVLVDGKDVTPEEKERARHYFSPEYQQYGMAGIPPNVVTAPQTLTLVSYGSGGLGQQPAQMGKGGAGAMNMKFAALEAMGGQGAAVPVEPSTGQKVIARMRQQTFNPAGTGQPSRLAGQGGGAKGRKAPTQPGVRSQFASPRPPSGSVNTRLPRM</sequence>
<keyword evidence="1" id="KW-0433">Leucine-rich repeat</keyword>
<dbReference type="SMART" id="SM00368">
    <property type="entry name" value="LRR_RI"/>
    <property type="match status" value="6"/>
</dbReference>
<evidence type="ECO:0000259" key="4">
    <source>
        <dbReference type="SMART" id="SM00446"/>
    </source>
</evidence>
<gene>
    <name evidence="5" type="ORF">EGYM00392_LOCUS6194</name>
</gene>
<dbReference type="InterPro" id="IPR050836">
    <property type="entry name" value="SDS22/Internalin_LRR"/>
</dbReference>
<dbReference type="InterPro" id="IPR003603">
    <property type="entry name" value="U2A'_phosphoprotein32A_C"/>
</dbReference>
<dbReference type="PANTHER" id="PTHR46652:SF3">
    <property type="entry name" value="LEUCINE-RICH REPEAT-CONTAINING PROTEIN 9"/>
    <property type="match status" value="1"/>
</dbReference>
<dbReference type="SMART" id="SM00365">
    <property type="entry name" value="LRR_SD22"/>
    <property type="match status" value="20"/>
</dbReference>
<dbReference type="Pfam" id="PF12799">
    <property type="entry name" value="LRR_4"/>
    <property type="match status" value="1"/>
</dbReference>
<dbReference type="InterPro" id="IPR003591">
    <property type="entry name" value="Leu-rich_rpt_typical-subtyp"/>
</dbReference>
<dbReference type="PANTHER" id="PTHR46652">
    <property type="entry name" value="LEUCINE-RICH REPEAT AND IQ DOMAIN-CONTAINING PROTEIN 1-RELATED"/>
    <property type="match status" value="1"/>
</dbReference>
<organism evidence="5">
    <name type="scientific">Eutreptiella gymnastica</name>
    <dbReference type="NCBI Taxonomy" id="73025"/>
    <lineage>
        <taxon>Eukaryota</taxon>
        <taxon>Discoba</taxon>
        <taxon>Euglenozoa</taxon>
        <taxon>Euglenida</taxon>
        <taxon>Spirocuta</taxon>
        <taxon>Euglenophyceae</taxon>
        <taxon>Eutreptiales</taxon>
        <taxon>Eutreptiaceae</taxon>
        <taxon>Eutreptiella</taxon>
    </lineage>
</organism>
<accession>A0A7S1HYF6</accession>
<evidence type="ECO:0000256" key="2">
    <source>
        <dbReference type="ARBA" id="ARBA00022737"/>
    </source>
</evidence>
<dbReference type="Pfam" id="PF14580">
    <property type="entry name" value="LRR_9"/>
    <property type="match status" value="4"/>
</dbReference>
<evidence type="ECO:0000256" key="3">
    <source>
        <dbReference type="SAM" id="MobiDB-lite"/>
    </source>
</evidence>
<dbReference type="InterPro" id="IPR001611">
    <property type="entry name" value="Leu-rich_rpt"/>
</dbReference>
<proteinExistence type="predicted"/>
<keyword evidence="2" id="KW-0677">Repeat</keyword>